<organism evidence="1 2">
    <name type="scientific">Lysobacter hankyongensis</name>
    <dbReference type="NCBI Taxonomy" id="1176535"/>
    <lineage>
        <taxon>Bacteria</taxon>
        <taxon>Pseudomonadati</taxon>
        <taxon>Pseudomonadota</taxon>
        <taxon>Gammaproteobacteria</taxon>
        <taxon>Lysobacterales</taxon>
        <taxon>Lysobacteraceae</taxon>
        <taxon>Lysobacter</taxon>
    </lineage>
</organism>
<evidence type="ECO:0008006" key="3">
    <source>
        <dbReference type="Google" id="ProtNLM"/>
    </source>
</evidence>
<dbReference type="SUPFAM" id="SSF53448">
    <property type="entry name" value="Nucleotide-diphospho-sugar transferases"/>
    <property type="match status" value="1"/>
</dbReference>
<protein>
    <recommendedName>
        <fullName evidence="3">Glycosyl transferase</fullName>
    </recommendedName>
</protein>
<keyword evidence="2" id="KW-1185">Reference proteome</keyword>
<dbReference type="InterPro" id="IPR029044">
    <property type="entry name" value="Nucleotide-diphossugar_trans"/>
</dbReference>
<evidence type="ECO:0000313" key="1">
    <source>
        <dbReference type="EMBL" id="GAA4788249.1"/>
    </source>
</evidence>
<name>A0ABP9AZQ3_9GAMM</name>
<accession>A0ABP9AZQ3</accession>
<dbReference type="RefSeq" id="WP_345302370.1">
    <property type="nucleotide sequence ID" value="NZ_BAABJE010000002.1"/>
</dbReference>
<dbReference type="Proteomes" id="UP001499959">
    <property type="component" value="Unassembled WGS sequence"/>
</dbReference>
<sequence>MGKTIAFTSAALNYLPKVRKLCASIRTHHPEWEIVLALADERSSTVDFADEPIDRVLAVDDLDIPDRRRWTYFHAIVELATAIKPFVLVELLDDPEVDRVLYFDPDMVLFSRLDDLLASLEGANLVLTPHLTKPETGLEGIRDNEISALKHGVYNLGFVGVNRTDEGRRFARWWADRIYHFCVADIPNGLFTDQRWIDLAPAFFDGVGILKSPRFNVATWNLPTRSVTGDMQNGFRVDGEPLGFYHFTGFDSGAHRVMADKYATASPSVWSLIEWYAQEARFDESEPVSKLPWKYGAYSDGSRIPLEHRRLYRARPDLQDAYPDPFEAAPRSLKTWMEQQGPIEYPEIFGAKKAAG</sequence>
<comment type="caution">
    <text evidence="1">The sequence shown here is derived from an EMBL/GenBank/DDBJ whole genome shotgun (WGS) entry which is preliminary data.</text>
</comment>
<gene>
    <name evidence="1" type="ORF">GCM10023307_11760</name>
</gene>
<dbReference type="Gene3D" id="3.90.550.10">
    <property type="entry name" value="Spore Coat Polysaccharide Biosynthesis Protein SpsA, Chain A"/>
    <property type="match status" value="1"/>
</dbReference>
<proteinExistence type="predicted"/>
<evidence type="ECO:0000313" key="2">
    <source>
        <dbReference type="Proteomes" id="UP001499959"/>
    </source>
</evidence>
<reference evidence="2" key="1">
    <citation type="journal article" date="2019" name="Int. J. Syst. Evol. Microbiol.">
        <title>The Global Catalogue of Microorganisms (GCM) 10K type strain sequencing project: providing services to taxonomists for standard genome sequencing and annotation.</title>
        <authorList>
            <consortium name="The Broad Institute Genomics Platform"/>
            <consortium name="The Broad Institute Genome Sequencing Center for Infectious Disease"/>
            <person name="Wu L."/>
            <person name="Ma J."/>
        </authorList>
    </citation>
    <scope>NUCLEOTIDE SEQUENCE [LARGE SCALE GENOMIC DNA]</scope>
    <source>
        <strain evidence="2">JCM 18204</strain>
    </source>
</reference>
<dbReference type="EMBL" id="BAABJE010000002">
    <property type="protein sequence ID" value="GAA4788249.1"/>
    <property type="molecule type" value="Genomic_DNA"/>
</dbReference>